<keyword evidence="2" id="KW-1185">Reference proteome</keyword>
<comment type="caution">
    <text evidence="1">The sequence shown here is derived from an EMBL/GenBank/DDBJ whole genome shotgun (WGS) entry which is preliminary data.</text>
</comment>
<protein>
    <recommendedName>
        <fullName evidence="3">Peptidase E</fullName>
    </recommendedName>
</protein>
<organism evidence="1 2">
    <name type="scientific">Jiulongibacter sediminis</name>
    <dbReference type="NCBI Taxonomy" id="1605367"/>
    <lineage>
        <taxon>Bacteria</taxon>
        <taxon>Pseudomonadati</taxon>
        <taxon>Bacteroidota</taxon>
        <taxon>Cytophagia</taxon>
        <taxon>Cytophagales</taxon>
        <taxon>Leadbetterellaceae</taxon>
        <taxon>Jiulongibacter</taxon>
    </lineage>
</organism>
<dbReference type="Proteomes" id="UP000050454">
    <property type="component" value="Unassembled WGS sequence"/>
</dbReference>
<proteinExistence type="predicted"/>
<dbReference type="AlphaFoldDB" id="A0A0P7C320"/>
<accession>A0A0P7C320</accession>
<gene>
    <name evidence="1" type="ORF">AFM12_08275</name>
</gene>
<dbReference type="InterPro" id="IPR046525">
    <property type="entry name" value="DUF6702"/>
</dbReference>
<evidence type="ECO:0000313" key="1">
    <source>
        <dbReference type="EMBL" id="KPM48597.1"/>
    </source>
</evidence>
<name>A0A0P7C320_9BACT</name>
<dbReference type="STRING" id="1605367.AFM12_08275"/>
<dbReference type="Pfam" id="PF20420">
    <property type="entry name" value="DUF6702"/>
    <property type="match status" value="1"/>
</dbReference>
<dbReference type="EMBL" id="LGTQ01000006">
    <property type="protein sequence ID" value="KPM48597.1"/>
    <property type="molecule type" value="Genomic_DNA"/>
</dbReference>
<evidence type="ECO:0000313" key="2">
    <source>
        <dbReference type="Proteomes" id="UP000050454"/>
    </source>
</evidence>
<evidence type="ECO:0008006" key="3">
    <source>
        <dbReference type="Google" id="ProtNLM"/>
    </source>
</evidence>
<reference evidence="1 2" key="1">
    <citation type="submission" date="2015-07" db="EMBL/GenBank/DDBJ databases">
        <title>The draft genome sequence of Leadbetterella sp. JN14-9.</title>
        <authorList>
            <person name="Liu Y."/>
            <person name="Du J."/>
            <person name="Shao Z."/>
        </authorList>
    </citation>
    <scope>NUCLEOTIDE SEQUENCE [LARGE SCALE GENOMIC DNA]</scope>
    <source>
        <strain evidence="1 2">JN14-9</strain>
    </source>
</reference>
<sequence>MGRLKTYLMLTGLCLVLFCFKGRHDFHTSLTEARLNEKSGSIEMTVRVFSDDFELALQKFSDKEDLKITDAESNAVIRNYFRKHLAFVKDKDVVFGEYLGKEIETDITWIYIEVSEAKKLKGFNLLNTIFLEVFDDQTNVVNFIDGENRQTLLFNKKDKLKANPL</sequence>